<sequence length="140" mass="15576">MIIIYHGQRQLLPLAACYLHLGREQDVGLIFRRAKLQQNNQPFTIIGTDSNGNIVSCLAYGHYGGVYCRALQGIAQIFSVDIELIDVDHLCSCRSGKGLISVLRKYLAEWFPSIFGLAYLQTVSEVLRGAYLGKRQGDAI</sequence>
<reference evidence="1 2" key="2">
    <citation type="submission" date="2007-01" db="EMBL/GenBank/DDBJ databases">
        <title>Sequencing of the draft genome and assembly of Thermosinus carboxydivorans Nor1.</title>
        <authorList>
            <consortium name="US DOE Joint Genome Institute (JGI-PGF)"/>
            <person name="Copeland A."/>
            <person name="Lucas S."/>
            <person name="Lapidus A."/>
            <person name="Barry K."/>
            <person name="Glavina del Rio T."/>
            <person name="Dalin E."/>
            <person name="Tice H."/>
            <person name="Bruce D."/>
            <person name="Pitluck S."/>
            <person name="Richardson P."/>
        </authorList>
    </citation>
    <scope>NUCLEOTIDE SEQUENCE [LARGE SCALE GENOMIC DNA]</scope>
    <source>
        <strain evidence="1 2">Nor1</strain>
    </source>
</reference>
<dbReference type="EMBL" id="AAWL01000029">
    <property type="protein sequence ID" value="EAX46550.1"/>
    <property type="molecule type" value="Genomic_DNA"/>
</dbReference>
<protein>
    <submittedName>
        <fullName evidence="1">Uncharacterized protein</fullName>
    </submittedName>
</protein>
<name>A1HTV8_9FIRM</name>
<dbReference type="OrthoDB" id="9826534at2"/>
<dbReference type="RefSeq" id="WP_007290477.1">
    <property type="nucleotide sequence ID" value="NZ_AAWL01000029.1"/>
</dbReference>
<evidence type="ECO:0000313" key="2">
    <source>
        <dbReference type="Proteomes" id="UP000005139"/>
    </source>
</evidence>
<keyword evidence="2" id="KW-1185">Reference proteome</keyword>
<comment type="caution">
    <text evidence="1">The sequence shown here is derived from an EMBL/GenBank/DDBJ whole genome shotgun (WGS) entry which is preliminary data.</text>
</comment>
<organism evidence="1 2">
    <name type="scientific">Thermosinus carboxydivorans Nor1</name>
    <dbReference type="NCBI Taxonomy" id="401526"/>
    <lineage>
        <taxon>Bacteria</taxon>
        <taxon>Bacillati</taxon>
        <taxon>Bacillota</taxon>
        <taxon>Negativicutes</taxon>
        <taxon>Selenomonadales</taxon>
        <taxon>Sporomusaceae</taxon>
        <taxon>Thermosinus</taxon>
    </lineage>
</organism>
<evidence type="ECO:0000313" key="1">
    <source>
        <dbReference type="EMBL" id="EAX46550.1"/>
    </source>
</evidence>
<accession>A1HTV8</accession>
<proteinExistence type="predicted"/>
<gene>
    <name evidence="1" type="ORF">TcarDRAFT_0228</name>
</gene>
<reference evidence="1 2" key="1">
    <citation type="submission" date="2007-01" db="EMBL/GenBank/DDBJ databases">
        <title>Annotation of the draft genome assembly of Thermosinus carboxydivorans Nor1.</title>
        <authorList>
            <consortium name="US DOE Joint Genome Institute (JGI-ORNL)"/>
            <person name="Larimer F."/>
            <person name="Land M."/>
            <person name="Hauser L."/>
        </authorList>
    </citation>
    <scope>NUCLEOTIDE SEQUENCE [LARGE SCALE GENOMIC DNA]</scope>
    <source>
        <strain evidence="1 2">Nor1</strain>
    </source>
</reference>
<dbReference type="AlphaFoldDB" id="A1HTV8"/>
<dbReference type="Proteomes" id="UP000005139">
    <property type="component" value="Unassembled WGS sequence"/>
</dbReference>